<reference evidence="1 2" key="1">
    <citation type="submission" date="2017-07" db="EMBL/GenBank/DDBJ databases">
        <title>Annotated genome sequence of Bacterioplanes sanyensis isolated from Red Sea.</title>
        <authorList>
            <person name="Rehman Z.U."/>
        </authorList>
    </citation>
    <scope>NUCLEOTIDE SEQUENCE [LARGE SCALE GENOMIC DNA]</scope>
    <source>
        <strain evidence="1 2">NV9</strain>
    </source>
</reference>
<evidence type="ECO:0000313" key="1">
    <source>
        <dbReference type="EMBL" id="ASP37622.1"/>
    </source>
</evidence>
<gene>
    <name evidence="1" type="ORF">CHH28_02580</name>
</gene>
<evidence type="ECO:0000313" key="2">
    <source>
        <dbReference type="Proteomes" id="UP000202440"/>
    </source>
</evidence>
<protein>
    <submittedName>
        <fullName evidence="1">Uncharacterized protein</fullName>
    </submittedName>
</protein>
<sequence length="305" mass="33573">MPAQRLHRVAFILLLASLLGGCTDSDWYKQQVAKQKQAQDPYAHLPNNPPAEGSCVGWQRNLAHGVQIYEIESCLYQQLREDRTAAIADANALSAWHIRSQPGSELKALIATLVQFPQPGSLQAYLNELGLLPNPPGEYNDLNNAVTAIDYLREMGNSVWFDAETGVYPNQHDYLMASIVDSTDLAATEFSETPPGLDASYDVPYQLEASINGKTYQQEARNLGDWYDLEAVLTLLNQLAVDQDSQYRFVLLPTGDQTAIVWAANADALNTLLAKQLIELSPAELSLATGKAFEQAVQTQYGAVE</sequence>
<dbReference type="KEGG" id="bsan:CHH28_02580"/>
<keyword evidence="2" id="KW-1185">Reference proteome</keyword>
<dbReference type="OrthoDB" id="291531at2"/>
<dbReference type="PROSITE" id="PS51257">
    <property type="entry name" value="PROKAR_LIPOPROTEIN"/>
    <property type="match status" value="1"/>
</dbReference>
<dbReference type="RefSeq" id="WP_094058838.1">
    <property type="nucleotide sequence ID" value="NZ_CP022530.1"/>
</dbReference>
<dbReference type="Proteomes" id="UP000202440">
    <property type="component" value="Chromosome"/>
</dbReference>
<organism evidence="1 2">
    <name type="scientific">Bacterioplanes sanyensis</name>
    <dbReference type="NCBI Taxonomy" id="1249553"/>
    <lineage>
        <taxon>Bacteria</taxon>
        <taxon>Pseudomonadati</taxon>
        <taxon>Pseudomonadota</taxon>
        <taxon>Gammaproteobacteria</taxon>
        <taxon>Oceanospirillales</taxon>
        <taxon>Oceanospirillaceae</taxon>
        <taxon>Bacterioplanes</taxon>
    </lineage>
</organism>
<accession>A0A222FG65</accession>
<dbReference type="EMBL" id="CP022530">
    <property type="protein sequence ID" value="ASP37622.1"/>
    <property type="molecule type" value="Genomic_DNA"/>
</dbReference>
<dbReference type="AlphaFoldDB" id="A0A222FG65"/>
<proteinExistence type="predicted"/>
<name>A0A222FG65_9GAMM</name>